<organism evidence="1 2">
    <name type="scientific">Trichonephila clavipes</name>
    <name type="common">Golden silk orbweaver</name>
    <name type="synonym">Nephila clavipes</name>
    <dbReference type="NCBI Taxonomy" id="2585209"/>
    <lineage>
        <taxon>Eukaryota</taxon>
        <taxon>Metazoa</taxon>
        <taxon>Ecdysozoa</taxon>
        <taxon>Arthropoda</taxon>
        <taxon>Chelicerata</taxon>
        <taxon>Arachnida</taxon>
        <taxon>Araneae</taxon>
        <taxon>Araneomorphae</taxon>
        <taxon>Entelegynae</taxon>
        <taxon>Araneoidea</taxon>
        <taxon>Nephilidae</taxon>
        <taxon>Trichonephila</taxon>
    </lineage>
</organism>
<keyword evidence="2" id="KW-1185">Reference proteome</keyword>
<sequence length="80" mass="9183">MTSVDNAEDIEIFMLESKEILSLARFKLLGWVHTGVSEAEKGTLLEEEKKVPIFGLIWKPDEDTLSNNWEEKTQTSMKVQ</sequence>
<comment type="caution">
    <text evidence="1">The sequence shown here is derived from an EMBL/GenBank/DDBJ whole genome shotgun (WGS) entry which is preliminary data.</text>
</comment>
<dbReference type="Proteomes" id="UP000887159">
    <property type="component" value="Unassembled WGS sequence"/>
</dbReference>
<dbReference type="EMBL" id="BMAU01021361">
    <property type="protein sequence ID" value="GFY22728.1"/>
    <property type="molecule type" value="Genomic_DNA"/>
</dbReference>
<reference evidence="1" key="1">
    <citation type="submission" date="2020-08" db="EMBL/GenBank/DDBJ databases">
        <title>Multicomponent nature underlies the extraordinary mechanical properties of spider dragline silk.</title>
        <authorList>
            <person name="Kono N."/>
            <person name="Nakamura H."/>
            <person name="Mori M."/>
            <person name="Yoshida Y."/>
            <person name="Ohtoshi R."/>
            <person name="Malay A.D."/>
            <person name="Moran D.A.P."/>
            <person name="Tomita M."/>
            <person name="Numata K."/>
            <person name="Arakawa K."/>
        </authorList>
    </citation>
    <scope>NUCLEOTIDE SEQUENCE</scope>
</reference>
<name>A0A8X7B851_TRICX</name>
<proteinExistence type="predicted"/>
<evidence type="ECO:0000313" key="2">
    <source>
        <dbReference type="Proteomes" id="UP000887159"/>
    </source>
</evidence>
<accession>A0A8X7B851</accession>
<protein>
    <submittedName>
        <fullName evidence="1">Uncharacterized protein</fullName>
    </submittedName>
</protein>
<dbReference type="AlphaFoldDB" id="A0A8X7B851"/>
<evidence type="ECO:0000313" key="1">
    <source>
        <dbReference type="EMBL" id="GFY22728.1"/>
    </source>
</evidence>
<gene>
    <name evidence="1" type="primary">AVEN_10761_1</name>
    <name evidence="1" type="ORF">TNCV_2179891</name>
</gene>